<organism evidence="1 2">
    <name type="scientific">Metabacillus fastidiosus</name>
    <dbReference type="NCBI Taxonomy" id="1458"/>
    <lineage>
        <taxon>Bacteria</taxon>
        <taxon>Bacillati</taxon>
        <taxon>Bacillota</taxon>
        <taxon>Bacilli</taxon>
        <taxon>Bacillales</taxon>
        <taxon>Bacillaceae</taxon>
        <taxon>Metabacillus</taxon>
    </lineage>
</organism>
<proteinExistence type="predicted"/>
<accession>A0ABU6NYQ3</accession>
<dbReference type="EMBL" id="JARTFS010000011">
    <property type="protein sequence ID" value="MED4402225.1"/>
    <property type="molecule type" value="Genomic_DNA"/>
</dbReference>
<reference evidence="1 2" key="1">
    <citation type="submission" date="2023-03" db="EMBL/GenBank/DDBJ databases">
        <title>Bacillus Genome Sequencing.</title>
        <authorList>
            <person name="Dunlap C."/>
        </authorList>
    </citation>
    <scope>NUCLEOTIDE SEQUENCE [LARGE SCALE GENOMIC DNA]</scope>
    <source>
        <strain evidence="1 2">NRS-1717</strain>
    </source>
</reference>
<keyword evidence="2" id="KW-1185">Reference proteome</keyword>
<evidence type="ECO:0000313" key="2">
    <source>
        <dbReference type="Proteomes" id="UP001342826"/>
    </source>
</evidence>
<protein>
    <submittedName>
        <fullName evidence="1">Uncharacterized protein</fullName>
    </submittedName>
</protein>
<dbReference type="RefSeq" id="WP_328015371.1">
    <property type="nucleotide sequence ID" value="NZ_JARTFS010000011.1"/>
</dbReference>
<sequence length="61" mass="6892">MTVKSALIPTFRLGQANPNASVGFQNDRLIFRQIKLSPFHHVLFVSMEELTVSIKNLFMSA</sequence>
<evidence type="ECO:0000313" key="1">
    <source>
        <dbReference type="EMBL" id="MED4402225.1"/>
    </source>
</evidence>
<comment type="caution">
    <text evidence="1">The sequence shown here is derived from an EMBL/GenBank/DDBJ whole genome shotgun (WGS) entry which is preliminary data.</text>
</comment>
<gene>
    <name evidence="1" type="ORF">P9271_12950</name>
</gene>
<dbReference type="Proteomes" id="UP001342826">
    <property type="component" value="Unassembled WGS sequence"/>
</dbReference>
<name>A0ABU6NYQ3_9BACI</name>